<keyword evidence="1" id="KW-0732">Signal</keyword>
<dbReference type="InterPro" id="IPR005901">
    <property type="entry name" value="GLPGLI"/>
</dbReference>
<organism evidence="2 3">
    <name type="scientific">Sphingobacterium kitahiroshimense</name>
    <dbReference type="NCBI Taxonomy" id="470446"/>
    <lineage>
        <taxon>Bacteria</taxon>
        <taxon>Pseudomonadati</taxon>
        <taxon>Bacteroidota</taxon>
        <taxon>Sphingobacteriia</taxon>
        <taxon>Sphingobacteriales</taxon>
        <taxon>Sphingobacteriaceae</taxon>
        <taxon>Sphingobacterium</taxon>
    </lineage>
</organism>
<gene>
    <name evidence="2" type="ORF">ABE541_01540</name>
</gene>
<evidence type="ECO:0000313" key="2">
    <source>
        <dbReference type="EMBL" id="MEN5375934.1"/>
    </source>
</evidence>
<name>A0ABV0BN57_9SPHI</name>
<dbReference type="Pfam" id="PF22252">
    <property type="entry name" value="PNGase_F-II_N"/>
    <property type="match status" value="1"/>
</dbReference>
<reference evidence="2 3" key="1">
    <citation type="submission" date="2024-04" db="EMBL/GenBank/DDBJ databases">
        <title>WGS of bacteria from Torrens River.</title>
        <authorList>
            <person name="Wyrsch E.R."/>
            <person name="Drigo B."/>
        </authorList>
    </citation>
    <scope>NUCLEOTIDE SEQUENCE [LARGE SCALE GENOMIC DNA]</scope>
    <source>
        <strain evidence="2 3">TWI391</strain>
    </source>
</reference>
<keyword evidence="3" id="KW-1185">Reference proteome</keyword>
<dbReference type="RefSeq" id="WP_346580445.1">
    <property type="nucleotide sequence ID" value="NZ_JBDJNQ010000001.1"/>
</dbReference>
<dbReference type="Proteomes" id="UP001409291">
    <property type="component" value="Unassembled WGS sequence"/>
</dbReference>
<protein>
    <submittedName>
        <fullName evidence="2">GLPGLI family protein</fullName>
    </submittedName>
</protein>
<evidence type="ECO:0000313" key="3">
    <source>
        <dbReference type="Proteomes" id="UP001409291"/>
    </source>
</evidence>
<accession>A0ABV0BN57</accession>
<comment type="caution">
    <text evidence="2">The sequence shown here is derived from an EMBL/GenBank/DDBJ whole genome shotgun (WGS) entry which is preliminary data.</text>
</comment>
<sequence>MKKILLTTFVSFSLLTLHAQEKAIAKIHYIFKHVNDTTQKDKHIRDEVATYLGKQASYYTSYSSTRMQEQTSKILSTPDFDGNLVISRSTSGIKESYLLEPSKSKMVEVKRVASDEFLLETTYPKQDWDIEDETKVIGGYTCQKATTTFAGRHYTAWFTTDIPFSFGPWKLHGLPGLILAVKDDKSEVEFEYSGFDKLTDDVQVKIGTPANAILSKKDEVEKLEQAFKANPSAYMQTRSSRRSTGAGVFVSISGASSSAPAMDASKIKSMTIKNDDDYKPSSVINNPLELKPY</sequence>
<proteinExistence type="predicted"/>
<feature type="chain" id="PRO_5046670520" evidence="1">
    <location>
        <begin position="20"/>
        <end position="293"/>
    </location>
</feature>
<dbReference type="NCBIfam" id="TIGR01200">
    <property type="entry name" value="GLPGLI"/>
    <property type="match status" value="1"/>
</dbReference>
<dbReference type="EMBL" id="JBDJNQ010000001">
    <property type="protein sequence ID" value="MEN5375934.1"/>
    <property type="molecule type" value="Genomic_DNA"/>
</dbReference>
<feature type="signal peptide" evidence="1">
    <location>
        <begin position="1"/>
        <end position="19"/>
    </location>
</feature>
<evidence type="ECO:0000256" key="1">
    <source>
        <dbReference type="SAM" id="SignalP"/>
    </source>
</evidence>